<gene>
    <name evidence="2" type="ORF">AB0D65_08090</name>
</gene>
<feature type="domain" description="Solute-binding protein family 5" evidence="1">
    <location>
        <begin position="73"/>
        <end position="460"/>
    </location>
</feature>
<dbReference type="Gene3D" id="3.40.190.10">
    <property type="entry name" value="Periplasmic binding protein-like II"/>
    <property type="match status" value="1"/>
</dbReference>
<dbReference type="RefSeq" id="WP_359977649.1">
    <property type="nucleotide sequence ID" value="NZ_JBEZLS010000005.1"/>
</dbReference>
<dbReference type="SUPFAM" id="SSF53850">
    <property type="entry name" value="Periplasmic binding protein-like II"/>
    <property type="match status" value="1"/>
</dbReference>
<accession>A0ABV3E290</accession>
<dbReference type="InterPro" id="IPR030678">
    <property type="entry name" value="Peptide/Ni-bd"/>
</dbReference>
<name>A0ABV3E290_9ACTN</name>
<protein>
    <submittedName>
        <fullName evidence="2">ABC transporter family substrate-binding protein</fullName>
    </submittedName>
</protein>
<dbReference type="PANTHER" id="PTHR30290:SF65">
    <property type="entry name" value="MONOACYL PHOSPHATIDYLINOSITOL TETRAMANNOSIDE-BINDING PROTEIN LPQW-RELATED"/>
    <property type="match status" value="1"/>
</dbReference>
<dbReference type="InterPro" id="IPR000914">
    <property type="entry name" value="SBP_5_dom"/>
</dbReference>
<evidence type="ECO:0000259" key="1">
    <source>
        <dbReference type="Pfam" id="PF00496"/>
    </source>
</evidence>
<dbReference type="PANTHER" id="PTHR30290">
    <property type="entry name" value="PERIPLASMIC BINDING COMPONENT OF ABC TRANSPORTER"/>
    <property type="match status" value="1"/>
</dbReference>
<dbReference type="Gene3D" id="3.90.76.10">
    <property type="entry name" value="Dipeptide-binding Protein, Domain 1"/>
    <property type="match status" value="1"/>
</dbReference>
<dbReference type="CDD" id="cd08501">
    <property type="entry name" value="PBP2_Lpqw"/>
    <property type="match status" value="1"/>
</dbReference>
<dbReference type="EMBL" id="JBEZLS010000005">
    <property type="protein sequence ID" value="MEU9350972.1"/>
    <property type="molecule type" value="Genomic_DNA"/>
</dbReference>
<dbReference type="InterPro" id="IPR039424">
    <property type="entry name" value="SBP_5"/>
</dbReference>
<sequence>MSADRPAPPVPSGPEPVRRGGRYVHAIEKAIGNWNLLHAEGNVVETGMVVQVLAPSAYVAFPDLRHHWNRDLLAAEPEIVSTDPQTIVYRIREEAVWNDGTPLTADDFLYTYRVQNGFDSPACKVSTHAGYELLESVTASPDGRTVTAVFRKGEYFPDWQAMFSYLHPAHIAARQGGLETPEGLAAAFEAFNHRPPAWSAGPYMIDVGATTDRRIVLVPNPRWYGRVRPALDTVVLEVIDDQTELLPALRDRRIDGMNPQPDADLVAAAAALPGIRHTVGRGFVWDHLDLNVRAPHLRDAALRRALFTAVDRAALIAETIHRFVPDAKPLGSHNFVPGMPDYRDVIAGTGQGQGDAARARRELTDAGYTLAADGLRTPDGTQVPRLRLRCLAGNPLRTRIAELIAGQWNRIGLRTDVVPMSRLGSVLDAGDYDAVLFGWNANPVRVGPARDMWGTGGGMNYGGYSNPEVDRLITEAGSTLDLAEAHELLNRADEVMSRDAYVLPLYQRPTFLAVASEFANIRDNPTNGLVIHNIEEWGVRATAQ</sequence>
<organism evidence="2 3">
    <name type="scientific">Streptomyces griseoloalbus</name>
    <dbReference type="NCBI Taxonomy" id="67303"/>
    <lineage>
        <taxon>Bacteria</taxon>
        <taxon>Bacillati</taxon>
        <taxon>Actinomycetota</taxon>
        <taxon>Actinomycetes</taxon>
        <taxon>Kitasatosporales</taxon>
        <taxon>Streptomycetaceae</taxon>
        <taxon>Streptomyces</taxon>
    </lineage>
</organism>
<reference evidence="2 3" key="1">
    <citation type="submission" date="2024-06" db="EMBL/GenBank/DDBJ databases">
        <title>The Natural Products Discovery Center: Release of the First 8490 Sequenced Strains for Exploring Actinobacteria Biosynthetic Diversity.</title>
        <authorList>
            <person name="Kalkreuter E."/>
            <person name="Kautsar S.A."/>
            <person name="Yang D."/>
            <person name="Bader C.D."/>
            <person name="Teijaro C.N."/>
            <person name="Fluegel L."/>
            <person name="Davis C.M."/>
            <person name="Simpson J.R."/>
            <person name="Lauterbach L."/>
            <person name="Steele A.D."/>
            <person name="Gui C."/>
            <person name="Meng S."/>
            <person name="Li G."/>
            <person name="Viehrig K."/>
            <person name="Ye F."/>
            <person name="Su P."/>
            <person name="Kiefer A.F."/>
            <person name="Nichols A."/>
            <person name="Cepeda A.J."/>
            <person name="Yan W."/>
            <person name="Fan B."/>
            <person name="Jiang Y."/>
            <person name="Adhikari A."/>
            <person name="Zheng C.-J."/>
            <person name="Schuster L."/>
            <person name="Cowan T.M."/>
            <person name="Smanski M.J."/>
            <person name="Chevrette M.G."/>
            <person name="De Carvalho L.P.S."/>
            <person name="Shen B."/>
        </authorList>
    </citation>
    <scope>NUCLEOTIDE SEQUENCE [LARGE SCALE GENOMIC DNA]</scope>
    <source>
        <strain evidence="2 3">NPDC048274</strain>
    </source>
</reference>
<evidence type="ECO:0000313" key="3">
    <source>
        <dbReference type="Proteomes" id="UP001551582"/>
    </source>
</evidence>
<keyword evidence="3" id="KW-1185">Reference proteome</keyword>
<dbReference type="Pfam" id="PF00496">
    <property type="entry name" value="SBP_bac_5"/>
    <property type="match status" value="1"/>
</dbReference>
<comment type="caution">
    <text evidence="2">The sequence shown here is derived from an EMBL/GenBank/DDBJ whole genome shotgun (WGS) entry which is preliminary data.</text>
</comment>
<dbReference type="PIRSF" id="PIRSF002741">
    <property type="entry name" value="MppA"/>
    <property type="match status" value="1"/>
</dbReference>
<proteinExistence type="predicted"/>
<evidence type="ECO:0000313" key="2">
    <source>
        <dbReference type="EMBL" id="MEU9350972.1"/>
    </source>
</evidence>
<dbReference type="Proteomes" id="UP001551582">
    <property type="component" value="Unassembled WGS sequence"/>
</dbReference>
<dbReference type="Gene3D" id="3.10.105.10">
    <property type="entry name" value="Dipeptide-binding Protein, Domain 3"/>
    <property type="match status" value="1"/>
</dbReference>